<dbReference type="GO" id="GO:0016020">
    <property type="term" value="C:membrane"/>
    <property type="evidence" value="ECO:0007669"/>
    <property type="project" value="UniProtKB-SubCell"/>
</dbReference>
<dbReference type="InterPro" id="IPR053231">
    <property type="entry name" value="GPCR_LN-TM7"/>
</dbReference>
<evidence type="ECO:0000256" key="6">
    <source>
        <dbReference type="SAM" id="MobiDB-lite"/>
    </source>
</evidence>
<feature type="transmembrane region" description="Helical" evidence="7">
    <location>
        <begin position="945"/>
        <end position="966"/>
    </location>
</feature>
<dbReference type="SUPFAM" id="SSF90188">
    <property type="entry name" value="Somatomedin B domain"/>
    <property type="match status" value="1"/>
</dbReference>
<evidence type="ECO:0000256" key="7">
    <source>
        <dbReference type="SAM" id="Phobius"/>
    </source>
</evidence>
<dbReference type="PROSITE" id="PS50261">
    <property type="entry name" value="G_PROTEIN_RECEP_F2_4"/>
    <property type="match status" value="1"/>
</dbReference>
<evidence type="ECO:0000313" key="12">
    <source>
        <dbReference type="Proteomes" id="UP000007110"/>
    </source>
</evidence>
<keyword evidence="12" id="KW-1185">Reference proteome</keyword>
<keyword evidence="5" id="KW-1015">Disulfide bond</keyword>
<dbReference type="AlphaFoldDB" id="A0A7M7P0H9"/>
<dbReference type="GO" id="GO:0007166">
    <property type="term" value="P:cell surface receptor signaling pathway"/>
    <property type="evidence" value="ECO:0007669"/>
    <property type="project" value="InterPro"/>
</dbReference>
<feature type="transmembrane region" description="Helical" evidence="7">
    <location>
        <begin position="899"/>
        <end position="924"/>
    </location>
</feature>
<sequence>MATKVCPEFLFFLVFLTFCEGGMVNITIEGWTVPVCESSSLCNPHNGCTSVNPGSDVTCRCDPLCLFFKDCCPDYLTSCANTTLPSPFLDATKNIVSDQLSCTVPPHSHSSGNNTAFLMIDECMSDWSNELTREYCESSAYESDFFTLAPVSLGSSVTFKNAYCAICNRKNILEVMPWSFQFECGSHIPNISADATFQERIQILMENCTNWFFIPPPSGLTDVRTCPKFEGLETCQNTHGEEESVAIRRACHSYLASFVSLQDGLMYRNPHCFLCVHVSAQYNISIVHSLLGDVMPCTDVQPTLPISESSTAGTTQEQLWSESTTTSQPYDTHVPATSRAWTFGTTQILFAATHLLQATIQATTHPFQAATIQATIQATTHPFQAATLQATIQATTHPLQATTQATTHPVQPMPQPLPPISVLIDFTSLDDAPFLEEVVSVVCNQTQVFNPSVQMCIELSCPAGYKLLNRSCVDSTQTSMRCSNNSQIPSTAKLSCEHEAVGMSFCAPLWSIANETVLWFTSNSNHLQNIYVQEIAAAWMNVSSGNSEIGTCLQVVILSFDLSRDFVPFTQPSENVLWASSGIKNANNLTCRISEVDISVGCVRREDRLCLNNSIRFNKFKVTGDSSRMTFFVSETNTSYAIEDSLYTQRFRWNTDNSSNLDADLLVCRRSEYPSQCALITLDISDFVIWSNGSVLYEPYNIVFDTDDYVLVNNDSIQVCSFLDGNGNRTREYYFIQFSKGQSITSFVGCLLSIAGLVFTFVTYAKFGSLRKSICSQLVMSICASLILAQFTLLFSGMAKSNSISCTCFAVLGHYLWLVVFTHSVALALDLYRRFGLTQKVKKTSEGPKLLSMFLVFAWGSPLLIVIPCLVVHLCKLPHVALTYGTVKSCWIGNGFMNLYAFGVPIALTLVVNGTLFLLVVAGLRKRTNQTTKRKTSKMATEGVVYLKMSTLLGFTWIFGFIAAFVDVTALLYIFIILNSLQGVYIFIAFICNKRVFKLWRDSCSCKPCVSLTVSCPCLRSSSDEPASSIKTASSTCTSSSVSSTKKVASSTSISMTEASSSYSVPEKNQNQIETDSSALKGRIPVFPSPSPMARTDGPVNVPVSSQLMSELKTKFDPKV</sequence>
<evidence type="ECO:0000256" key="8">
    <source>
        <dbReference type="SAM" id="SignalP"/>
    </source>
</evidence>
<dbReference type="GO" id="GO:0004930">
    <property type="term" value="F:G protein-coupled receptor activity"/>
    <property type="evidence" value="ECO:0007669"/>
    <property type="project" value="InterPro"/>
</dbReference>
<protein>
    <recommendedName>
        <fullName evidence="13">G-protein coupled receptors family 2 profile 2 domain-containing protein</fullName>
    </recommendedName>
</protein>
<feature type="region of interest" description="Disordered" evidence="6">
    <location>
        <begin position="1061"/>
        <end position="1102"/>
    </location>
</feature>
<feature type="compositionally biased region" description="Polar residues" evidence="6">
    <location>
        <begin position="1067"/>
        <end position="1078"/>
    </location>
</feature>
<feature type="signal peptide" evidence="8">
    <location>
        <begin position="1"/>
        <end position="21"/>
    </location>
</feature>
<evidence type="ECO:0000259" key="10">
    <source>
        <dbReference type="PROSITE" id="PS50958"/>
    </source>
</evidence>
<name>A0A7M7P0H9_STRPU</name>
<dbReference type="Pfam" id="PF00002">
    <property type="entry name" value="7tm_2"/>
    <property type="match status" value="1"/>
</dbReference>
<dbReference type="InParanoid" id="A0A7M7P0H9"/>
<dbReference type="InterPro" id="IPR001212">
    <property type="entry name" value="Somatomedin_B_dom"/>
</dbReference>
<keyword evidence="4 7" id="KW-0472">Membrane</keyword>
<dbReference type="PANTHER" id="PTHR45902:SF1">
    <property type="entry name" value="LATROPHILIN RECEPTOR-LIKE PROTEIN A"/>
    <property type="match status" value="1"/>
</dbReference>
<evidence type="ECO:0000256" key="3">
    <source>
        <dbReference type="ARBA" id="ARBA00022989"/>
    </source>
</evidence>
<comment type="subcellular location">
    <subcellularLocation>
        <location evidence="1">Membrane</location>
        <topology evidence="1">Multi-pass membrane protein</topology>
    </subcellularLocation>
</comment>
<dbReference type="PRINTS" id="PR00249">
    <property type="entry name" value="GPCRSECRETIN"/>
</dbReference>
<evidence type="ECO:0008006" key="13">
    <source>
        <dbReference type="Google" id="ProtNLM"/>
    </source>
</evidence>
<feature type="transmembrane region" description="Helical" evidence="7">
    <location>
        <begin position="850"/>
        <end position="874"/>
    </location>
</feature>
<accession>A0A7M7P0H9</accession>
<dbReference type="Gene3D" id="1.20.1070.10">
    <property type="entry name" value="Rhodopsin 7-helix transmembrane proteins"/>
    <property type="match status" value="1"/>
</dbReference>
<dbReference type="EnsemblMetazoa" id="XM_030986216">
    <property type="protein sequence ID" value="XP_030842076"/>
    <property type="gene ID" value="LOC594021"/>
</dbReference>
<evidence type="ECO:0000256" key="4">
    <source>
        <dbReference type="ARBA" id="ARBA00023136"/>
    </source>
</evidence>
<feature type="chain" id="PRO_5029810741" description="G-protein coupled receptors family 2 profile 2 domain-containing protein" evidence="8">
    <location>
        <begin position="22"/>
        <end position="1120"/>
    </location>
</feature>
<proteinExistence type="predicted"/>
<dbReference type="CDD" id="cd15039">
    <property type="entry name" value="7tmB3_Methuselah-like"/>
    <property type="match status" value="1"/>
</dbReference>
<evidence type="ECO:0000256" key="1">
    <source>
        <dbReference type="ARBA" id="ARBA00004141"/>
    </source>
</evidence>
<organism evidence="11 12">
    <name type="scientific">Strongylocentrotus purpuratus</name>
    <name type="common">Purple sea urchin</name>
    <dbReference type="NCBI Taxonomy" id="7668"/>
    <lineage>
        <taxon>Eukaryota</taxon>
        <taxon>Metazoa</taxon>
        <taxon>Echinodermata</taxon>
        <taxon>Eleutherozoa</taxon>
        <taxon>Echinozoa</taxon>
        <taxon>Echinoidea</taxon>
        <taxon>Euechinoidea</taxon>
        <taxon>Echinacea</taxon>
        <taxon>Camarodonta</taxon>
        <taxon>Echinidea</taxon>
        <taxon>Strongylocentrotidae</taxon>
        <taxon>Strongylocentrotus</taxon>
    </lineage>
</organism>
<dbReference type="InterPro" id="IPR000832">
    <property type="entry name" value="GPCR_2_secretin-like"/>
</dbReference>
<keyword evidence="8" id="KW-0732">Signal</keyword>
<dbReference type="GeneID" id="594021"/>
<dbReference type="Gene3D" id="4.10.410.20">
    <property type="match status" value="1"/>
</dbReference>
<feature type="transmembrane region" description="Helical" evidence="7">
    <location>
        <begin position="972"/>
        <end position="992"/>
    </location>
</feature>
<dbReference type="OrthoDB" id="10051649at2759"/>
<feature type="transmembrane region" description="Helical" evidence="7">
    <location>
        <begin position="809"/>
        <end position="829"/>
    </location>
</feature>
<keyword evidence="3 7" id="KW-1133">Transmembrane helix</keyword>
<dbReference type="PROSITE" id="PS00524">
    <property type="entry name" value="SMB_1"/>
    <property type="match status" value="1"/>
</dbReference>
<dbReference type="OMA" id="NINVECE"/>
<evidence type="ECO:0000256" key="5">
    <source>
        <dbReference type="ARBA" id="ARBA00023157"/>
    </source>
</evidence>
<feature type="domain" description="G-protein coupled receptors family 2 profile 2" evidence="9">
    <location>
        <begin position="742"/>
        <end position="994"/>
    </location>
</feature>
<dbReference type="Proteomes" id="UP000007110">
    <property type="component" value="Unassembled WGS sequence"/>
</dbReference>
<keyword evidence="2 7" id="KW-0812">Transmembrane</keyword>
<reference evidence="11" key="2">
    <citation type="submission" date="2021-01" db="UniProtKB">
        <authorList>
            <consortium name="EnsemblMetazoa"/>
        </authorList>
    </citation>
    <scope>IDENTIFICATION</scope>
</reference>
<evidence type="ECO:0000313" key="11">
    <source>
        <dbReference type="EnsemblMetazoa" id="XP_030842076"/>
    </source>
</evidence>
<dbReference type="SUPFAM" id="SSF81321">
    <property type="entry name" value="Family A G protein-coupled receptor-like"/>
    <property type="match status" value="1"/>
</dbReference>
<feature type="transmembrane region" description="Helical" evidence="7">
    <location>
        <begin position="744"/>
        <end position="765"/>
    </location>
</feature>
<evidence type="ECO:0000259" key="9">
    <source>
        <dbReference type="PROSITE" id="PS50261"/>
    </source>
</evidence>
<dbReference type="InterPro" id="IPR036024">
    <property type="entry name" value="Somatomedin_B-like_dom_sf"/>
</dbReference>
<reference evidence="12" key="1">
    <citation type="submission" date="2015-02" db="EMBL/GenBank/DDBJ databases">
        <title>Genome sequencing for Strongylocentrotus purpuratus.</title>
        <authorList>
            <person name="Murali S."/>
            <person name="Liu Y."/>
            <person name="Vee V."/>
            <person name="English A."/>
            <person name="Wang M."/>
            <person name="Skinner E."/>
            <person name="Han Y."/>
            <person name="Muzny D.M."/>
            <person name="Worley K.C."/>
            <person name="Gibbs R.A."/>
        </authorList>
    </citation>
    <scope>NUCLEOTIDE SEQUENCE</scope>
</reference>
<dbReference type="PANTHER" id="PTHR45902">
    <property type="entry name" value="LATROPHILIN RECEPTOR-LIKE PROTEIN A"/>
    <property type="match status" value="1"/>
</dbReference>
<dbReference type="PROSITE" id="PS50958">
    <property type="entry name" value="SMB_2"/>
    <property type="match status" value="1"/>
</dbReference>
<evidence type="ECO:0000256" key="2">
    <source>
        <dbReference type="ARBA" id="ARBA00022692"/>
    </source>
</evidence>
<feature type="domain" description="SMB" evidence="10">
    <location>
        <begin position="38"/>
        <end position="83"/>
    </location>
</feature>
<dbReference type="RefSeq" id="XP_030842076.1">
    <property type="nucleotide sequence ID" value="XM_030986216.1"/>
</dbReference>
<feature type="transmembrane region" description="Helical" evidence="7">
    <location>
        <begin position="777"/>
        <end position="797"/>
    </location>
</feature>
<dbReference type="InterPro" id="IPR017981">
    <property type="entry name" value="GPCR_2-like_7TM"/>
</dbReference>
<dbReference type="KEGG" id="spu:594021"/>